<comment type="caution">
    <text evidence="8">The sequence shown here is derived from an EMBL/GenBank/DDBJ whole genome shotgun (WGS) entry which is preliminary data.</text>
</comment>
<keyword evidence="3" id="KW-0479">Metal-binding</keyword>
<dbReference type="InterPro" id="IPR039121">
    <property type="entry name" value="NUDT19"/>
</dbReference>
<evidence type="ECO:0000256" key="4">
    <source>
        <dbReference type="ARBA" id="ARBA00022801"/>
    </source>
</evidence>
<proteinExistence type="predicted"/>
<dbReference type="PANTHER" id="PTHR12318">
    <property type="entry name" value="TESTOSTERONE-REGULATED PROTEIN RP2"/>
    <property type="match status" value="1"/>
</dbReference>
<comment type="cofactor">
    <cofactor evidence="2">
        <name>Mg(2+)</name>
        <dbReference type="ChEBI" id="CHEBI:18420"/>
    </cofactor>
</comment>
<keyword evidence="5" id="KW-0460">Magnesium</keyword>
<dbReference type="RefSeq" id="WP_184077828.1">
    <property type="nucleotide sequence ID" value="NZ_JACIJP010000001.1"/>
</dbReference>
<sequence length="256" mass="27579">MSDTAVSPPVRSAATLIILRDVGRGPEVLMVERHEQLAFAGGALVFPGGAVDPADFAHVQVIGPALEREDGAGRIAAIRETLEESGLAVGFDQAGDVDAVRALRAALEASTPFADALAAAGLALDLDALLPFARWRPPPHIHRVFDTRFYLAMVDADHHEAVADGRETARTLWARPAELLDAAARQEAKVIFPTRCNLERLAQFDSITAIFAHARAQPVELVVPRTEVRDGEKYLTIPEGIGYPRTAELLINAMRG</sequence>
<evidence type="ECO:0000256" key="6">
    <source>
        <dbReference type="ARBA" id="ARBA00023211"/>
    </source>
</evidence>
<dbReference type="GO" id="GO:0046872">
    <property type="term" value="F:metal ion binding"/>
    <property type="evidence" value="ECO:0007669"/>
    <property type="project" value="UniProtKB-KW"/>
</dbReference>
<keyword evidence="4" id="KW-0378">Hydrolase</keyword>
<dbReference type="Gene3D" id="3.90.79.10">
    <property type="entry name" value="Nucleoside Triphosphate Pyrophosphohydrolase"/>
    <property type="match status" value="1"/>
</dbReference>
<comment type="cofactor">
    <cofactor evidence="1">
        <name>Mn(2+)</name>
        <dbReference type="ChEBI" id="CHEBI:29035"/>
    </cofactor>
</comment>
<dbReference type="GO" id="GO:0016818">
    <property type="term" value="F:hydrolase activity, acting on acid anhydrides, in phosphorus-containing anhydrides"/>
    <property type="evidence" value="ECO:0007669"/>
    <property type="project" value="InterPro"/>
</dbReference>
<keyword evidence="6" id="KW-0464">Manganese</keyword>
<dbReference type="InterPro" id="IPR015797">
    <property type="entry name" value="NUDIX_hydrolase-like_dom_sf"/>
</dbReference>
<evidence type="ECO:0000256" key="1">
    <source>
        <dbReference type="ARBA" id="ARBA00001936"/>
    </source>
</evidence>
<dbReference type="SUPFAM" id="SSF55811">
    <property type="entry name" value="Nudix"/>
    <property type="match status" value="1"/>
</dbReference>
<evidence type="ECO:0000313" key="9">
    <source>
        <dbReference type="Proteomes" id="UP000552700"/>
    </source>
</evidence>
<protein>
    <submittedName>
        <fullName evidence="8">8-oxo-dGTP pyrophosphatase MutT (NUDIX family)</fullName>
    </submittedName>
</protein>
<organism evidence="8 9">
    <name type="scientific">Sphingobium subterraneum</name>
    <dbReference type="NCBI Taxonomy" id="627688"/>
    <lineage>
        <taxon>Bacteria</taxon>
        <taxon>Pseudomonadati</taxon>
        <taxon>Pseudomonadota</taxon>
        <taxon>Alphaproteobacteria</taxon>
        <taxon>Sphingomonadales</taxon>
        <taxon>Sphingomonadaceae</taxon>
        <taxon>Sphingobium</taxon>
    </lineage>
</organism>
<reference evidence="8 9" key="1">
    <citation type="submission" date="2020-08" db="EMBL/GenBank/DDBJ databases">
        <title>Genomic Encyclopedia of Type Strains, Phase IV (KMG-IV): sequencing the most valuable type-strain genomes for metagenomic binning, comparative biology and taxonomic classification.</title>
        <authorList>
            <person name="Goeker M."/>
        </authorList>
    </citation>
    <scope>NUCLEOTIDE SEQUENCE [LARGE SCALE GENOMIC DNA]</scope>
    <source>
        <strain evidence="8 9">DSM 102255</strain>
    </source>
</reference>
<evidence type="ECO:0000256" key="2">
    <source>
        <dbReference type="ARBA" id="ARBA00001946"/>
    </source>
</evidence>
<dbReference type="PANTHER" id="PTHR12318:SF0">
    <property type="entry name" value="ACYL-COENZYME A DIPHOSPHATASE NUDT19"/>
    <property type="match status" value="1"/>
</dbReference>
<dbReference type="CDD" id="cd18870">
    <property type="entry name" value="NUDIX_AcylCoAdiphos_Nudt19"/>
    <property type="match status" value="1"/>
</dbReference>
<evidence type="ECO:0000259" key="7">
    <source>
        <dbReference type="PROSITE" id="PS51462"/>
    </source>
</evidence>
<evidence type="ECO:0000313" key="8">
    <source>
        <dbReference type="EMBL" id="MBB6123148.1"/>
    </source>
</evidence>
<dbReference type="InterPro" id="IPR000086">
    <property type="entry name" value="NUDIX_hydrolase_dom"/>
</dbReference>
<keyword evidence="9" id="KW-1185">Reference proteome</keyword>
<accession>A0A841J3Q3</accession>
<dbReference type="PROSITE" id="PS51462">
    <property type="entry name" value="NUDIX"/>
    <property type="match status" value="1"/>
</dbReference>
<dbReference type="Proteomes" id="UP000552700">
    <property type="component" value="Unassembled WGS sequence"/>
</dbReference>
<dbReference type="EMBL" id="JACIJP010000001">
    <property type="protein sequence ID" value="MBB6123148.1"/>
    <property type="molecule type" value="Genomic_DNA"/>
</dbReference>
<dbReference type="AlphaFoldDB" id="A0A841J3Q3"/>
<evidence type="ECO:0000256" key="3">
    <source>
        <dbReference type="ARBA" id="ARBA00022723"/>
    </source>
</evidence>
<gene>
    <name evidence="8" type="ORF">FHS92_000855</name>
</gene>
<evidence type="ECO:0000256" key="5">
    <source>
        <dbReference type="ARBA" id="ARBA00022842"/>
    </source>
</evidence>
<feature type="domain" description="Nudix hydrolase" evidence="7">
    <location>
        <begin position="9"/>
        <end position="196"/>
    </location>
</feature>
<name>A0A841J3Q3_9SPHN</name>